<reference evidence="11" key="1">
    <citation type="submission" date="2020-01" db="EMBL/GenBank/DDBJ databases">
        <authorList>
            <person name="Seo Y.L."/>
        </authorList>
    </citation>
    <scope>NUCLEOTIDE SEQUENCE</scope>
    <source>
        <strain evidence="11">R11</strain>
    </source>
</reference>
<dbReference type="InterPro" id="IPR019734">
    <property type="entry name" value="TPR_rpt"/>
</dbReference>
<accession>A0A965ZHA9</accession>
<evidence type="ECO:0000256" key="2">
    <source>
        <dbReference type="ARBA" id="ARBA00012438"/>
    </source>
</evidence>
<dbReference type="AlphaFoldDB" id="A0A965ZHA9"/>
<dbReference type="PANTHER" id="PTHR43711">
    <property type="entry name" value="TWO-COMPONENT HISTIDINE KINASE"/>
    <property type="match status" value="1"/>
</dbReference>
<dbReference type="Pfam" id="PF13181">
    <property type="entry name" value="TPR_8"/>
    <property type="match status" value="1"/>
</dbReference>
<keyword evidence="9" id="KW-0732">Signal</keyword>
<dbReference type="EMBL" id="WWEO01000044">
    <property type="protein sequence ID" value="NCD71073.1"/>
    <property type="molecule type" value="Genomic_DNA"/>
</dbReference>
<dbReference type="PRINTS" id="PR00344">
    <property type="entry name" value="BCTRLSENSOR"/>
</dbReference>
<gene>
    <name evidence="11" type="ORF">GSY63_17030</name>
</gene>
<evidence type="ECO:0000313" key="11">
    <source>
        <dbReference type="EMBL" id="NCD71073.1"/>
    </source>
</evidence>
<keyword evidence="6" id="KW-0902">Two-component regulatory system</keyword>
<keyword evidence="7" id="KW-0802">TPR repeat</keyword>
<dbReference type="InterPro" id="IPR003594">
    <property type="entry name" value="HATPase_dom"/>
</dbReference>
<dbReference type="InterPro" id="IPR004358">
    <property type="entry name" value="Sig_transdc_His_kin-like_C"/>
</dbReference>
<dbReference type="SUPFAM" id="SSF55874">
    <property type="entry name" value="ATPase domain of HSP90 chaperone/DNA topoisomerase II/histidine kinase"/>
    <property type="match status" value="1"/>
</dbReference>
<dbReference type="SUPFAM" id="SSF47384">
    <property type="entry name" value="Homodimeric domain of signal transducing histidine kinase"/>
    <property type="match status" value="1"/>
</dbReference>
<keyword evidence="5" id="KW-0418">Kinase</keyword>
<evidence type="ECO:0000313" key="12">
    <source>
        <dbReference type="Proteomes" id="UP000638732"/>
    </source>
</evidence>
<dbReference type="SUPFAM" id="SSF48452">
    <property type="entry name" value="TPR-like"/>
    <property type="match status" value="2"/>
</dbReference>
<evidence type="ECO:0000256" key="1">
    <source>
        <dbReference type="ARBA" id="ARBA00000085"/>
    </source>
</evidence>
<dbReference type="InterPro" id="IPR011990">
    <property type="entry name" value="TPR-like_helical_dom_sf"/>
</dbReference>
<dbReference type="EC" id="2.7.13.3" evidence="2"/>
<protein>
    <recommendedName>
        <fullName evidence="2">histidine kinase</fullName>
        <ecNumber evidence="2">2.7.13.3</ecNumber>
    </recommendedName>
</protein>
<dbReference type="InterPro" id="IPR050736">
    <property type="entry name" value="Sensor_HK_Regulatory"/>
</dbReference>
<name>A0A965ZHA9_9SPHI</name>
<dbReference type="InterPro" id="IPR036097">
    <property type="entry name" value="HisK_dim/P_sf"/>
</dbReference>
<dbReference type="PROSITE" id="PS50109">
    <property type="entry name" value="HIS_KIN"/>
    <property type="match status" value="1"/>
</dbReference>
<evidence type="ECO:0000256" key="4">
    <source>
        <dbReference type="ARBA" id="ARBA00022679"/>
    </source>
</evidence>
<dbReference type="Pfam" id="PF02518">
    <property type="entry name" value="HATPase_c"/>
    <property type="match status" value="1"/>
</dbReference>
<comment type="caution">
    <text evidence="11">The sequence shown here is derived from an EMBL/GenBank/DDBJ whole genome shotgun (WGS) entry which is preliminary data.</text>
</comment>
<dbReference type="InterPro" id="IPR003661">
    <property type="entry name" value="HisK_dim/P_dom"/>
</dbReference>
<proteinExistence type="predicted"/>
<keyword evidence="3" id="KW-0597">Phosphoprotein</keyword>
<feature type="domain" description="Histidine kinase" evidence="10">
    <location>
        <begin position="438"/>
        <end position="655"/>
    </location>
</feature>
<feature type="signal peptide" evidence="9">
    <location>
        <begin position="1"/>
        <end position="22"/>
    </location>
</feature>
<dbReference type="SMART" id="SM00387">
    <property type="entry name" value="HATPase_c"/>
    <property type="match status" value="1"/>
</dbReference>
<evidence type="ECO:0000256" key="6">
    <source>
        <dbReference type="ARBA" id="ARBA00023012"/>
    </source>
</evidence>
<dbReference type="Gene3D" id="3.30.565.10">
    <property type="entry name" value="Histidine kinase-like ATPase, C-terminal domain"/>
    <property type="match status" value="1"/>
</dbReference>
<keyword evidence="8" id="KW-0472">Membrane</keyword>
<evidence type="ECO:0000256" key="5">
    <source>
        <dbReference type="ARBA" id="ARBA00022777"/>
    </source>
</evidence>
<dbReference type="RefSeq" id="WP_166587049.1">
    <property type="nucleotide sequence ID" value="NZ_WWEO01000044.1"/>
</dbReference>
<dbReference type="Proteomes" id="UP000638732">
    <property type="component" value="Unassembled WGS sequence"/>
</dbReference>
<evidence type="ECO:0000256" key="8">
    <source>
        <dbReference type="SAM" id="Phobius"/>
    </source>
</evidence>
<dbReference type="InterPro" id="IPR005467">
    <property type="entry name" value="His_kinase_dom"/>
</dbReference>
<dbReference type="GO" id="GO:0000155">
    <property type="term" value="F:phosphorelay sensor kinase activity"/>
    <property type="evidence" value="ECO:0007669"/>
    <property type="project" value="InterPro"/>
</dbReference>
<feature type="transmembrane region" description="Helical" evidence="8">
    <location>
        <begin position="389"/>
        <end position="409"/>
    </location>
</feature>
<feature type="repeat" description="TPR" evidence="7">
    <location>
        <begin position="116"/>
        <end position="149"/>
    </location>
</feature>
<feature type="chain" id="PRO_5037100190" description="histidine kinase" evidence="9">
    <location>
        <begin position="23"/>
        <end position="672"/>
    </location>
</feature>
<evidence type="ECO:0000256" key="3">
    <source>
        <dbReference type="ARBA" id="ARBA00022553"/>
    </source>
</evidence>
<evidence type="ECO:0000259" key="10">
    <source>
        <dbReference type="PROSITE" id="PS50109"/>
    </source>
</evidence>
<evidence type="ECO:0000256" key="7">
    <source>
        <dbReference type="PROSITE-ProRule" id="PRU00339"/>
    </source>
</evidence>
<dbReference type="InterPro" id="IPR036890">
    <property type="entry name" value="HATPase_C_sf"/>
</dbReference>
<dbReference type="Gene3D" id="1.10.287.130">
    <property type="match status" value="1"/>
</dbReference>
<dbReference type="PANTHER" id="PTHR43711:SF31">
    <property type="entry name" value="HISTIDINE KINASE"/>
    <property type="match status" value="1"/>
</dbReference>
<keyword evidence="4" id="KW-0808">Transferase</keyword>
<evidence type="ECO:0000256" key="9">
    <source>
        <dbReference type="SAM" id="SignalP"/>
    </source>
</evidence>
<sequence length="672" mass="75226">MANRIFNFLLITSLFAAPLAKAQSNAVSTSPKKDSEIEKYNKLISFYRYENPDSALVYVYKGLDLAKRTGDVAGHAMILNQLGMINDNRGQFNESQNNYLDSYNLYKSIGKTKGMATEVVRLGVVELRKGNYDKAIARFLNALQLSESIKDPAGIMEANLTLGEGYMGQHNYDKALHYLKIAEGINDTLPLSNLSLNIFNDLGVLYRETGLLEEAKEYLLKGISVSNVPKYQGLNITLTNTLATVYAKEGNTEYSIKLQKEALKKSIEIHNYIRQLLTLNGLATSYENINIDSSLNYLYKAKTLAEGRQGYKQVIEALQSISELYTKKGDYKAALDAKNEEYELADKYFYKEMSKQVSNLQNDYELSKSRAKVQELRYINSHQALERKVIIAIAIGAIIILLVIGYSYYGSRRLNKKLRNANTELDESNQLKDKLFSILGHDLRSPFVSVINLLEMIDDEDLPADTRKEMVSELSITSKAALETLTGLLKWGEMQIKGMRINRHEFAVKPVVERVILFLTGAANYKRIEIRNFISDDLNLIADKDHVEFVLRNLISNAVKFTGVNGRVTVKSFFNERTNLATITVEDTGVGIDSNRLNSIFSLNNISSNGTYNEKGTSLGLLMSKEFIDANEGQIEVRSTPGVGSAFSFTLQATIGHTPTLANKTENSVGQV</sequence>
<organism evidence="11 12">
    <name type="scientific">Mucilaginibacter agri</name>
    <dbReference type="NCBI Taxonomy" id="2695265"/>
    <lineage>
        <taxon>Bacteria</taxon>
        <taxon>Pseudomonadati</taxon>
        <taxon>Bacteroidota</taxon>
        <taxon>Sphingobacteriia</taxon>
        <taxon>Sphingobacteriales</taxon>
        <taxon>Sphingobacteriaceae</taxon>
        <taxon>Mucilaginibacter</taxon>
    </lineage>
</organism>
<keyword evidence="8" id="KW-1133">Transmembrane helix</keyword>
<comment type="catalytic activity">
    <reaction evidence="1">
        <text>ATP + protein L-histidine = ADP + protein N-phospho-L-histidine.</text>
        <dbReference type="EC" id="2.7.13.3"/>
    </reaction>
</comment>
<keyword evidence="8" id="KW-0812">Transmembrane</keyword>
<keyword evidence="12" id="KW-1185">Reference proteome</keyword>
<dbReference type="PROSITE" id="PS50005">
    <property type="entry name" value="TPR"/>
    <property type="match status" value="1"/>
</dbReference>
<dbReference type="Gene3D" id="1.25.40.10">
    <property type="entry name" value="Tetratricopeptide repeat domain"/>
    <property type="match status" value="2"/>
</dbReference>
<dbReference type="SMART" id="SM00028">
    <property type="entry name" value="TPR"/>
    <property type="match status" value="5"/>
</dbReference>
<dbReference type="CDD" id="cd00082">
    <property type="entry name" value="HisKA"/>
    <property type="match status" value="1"/>
</dbReference>
<reference evidence="11" key="2">
    <citation type="submission" date="2020-10" db="EMBL/GenBank/DDBJ databases">
        <title>Mucilaginibacter sp. nov., isolated from soil.</title>
        <authorList>
            <person name="Jeon C.O."/>
        </authorList>
    </citation>
    <scope>NUCLEOTIDE SEQUENCE</scope>
    <source>
        <strain evidence="11">R11</strain>
    </source>
</reference>